<dbReference type="OrthoDB" id="1684239at2"/>
<evidence type="ECO:0000313" key="1">
    <source>
        <dbReference type="EMBL" id="PRD58898.1"/>
    </source>
</evidence>
<evidence type="ECO:0000313" key="2">
    <source>
        <dbReference type="Proteomes" id="UP000238563"/>
    </source>
</evidence>
<reference evidence="1 2" key="1">
    <citation type="submission" date="2018-02" db="EMBL/GenBank/DDBJ databases">
        <title>The draft genome of Phyllobacterium myrsinacearum DSM5892.</title>
        <authorList>
            <person name="Li L."/>
            <person name="Liu L."/>
            <person name="Zhang X."/>
            <person name="Wang T."/>
        </authorList>
    </citation>
    <scope>NUCLEOTIDE SEQUENCE [LARGE SCALE GENOMIC DNA]</scope>
    <source>
        <strain evidence="1 2">DSM 5892</strain>
    </source>
</reference>
<dbReference type="Proteomes" id="UP000238563">
    <property type="component" value="Unassembled WGS sequence"/>
</dbReference>
<keyword evidence="2" id="KW-1185">Reference proteome</keyword>
<dbReference type="Gene3D" id="3.40.1490.10">
    <property type="entry name" value="Bit1"/>
    <property type="match status" value="1"/>
</dbReference>
<organism evidence="1 2">
    <name type="scientific">Phyllobacterium myrsinacearum</name>
    <dbReference type="NCBI Taxonomy" id="28101"/>
    <lineage>
        <taxon>Bacteria</taxon>
        <taxon>Pseudomonadati</taxon>
        <taxon>Pseudomonadota</taxon>
        <taxon>Alphaproteobacteria</taxon>
        <taxon>Hyphomicrobiales</taxon>
        <taxon>Phyllobacteriaceae</taxon>
        <taxon>Phyllobacterium</taxon>
    </lineage>
</organism>
<gene>
    <name evidence="1" type="ORF">C5750_05090</name>
</gene>
<dbReference type="InterPro" id="IPR018988">
    <property type="entry name" value="DUF2000"/>
</dbReference>
<dbReference type="AlphaFoldDB" id="A0A2S9JZX9"/>
<dbReference type="Pfam" id="PF09391">
    <property type="entry name" value="DUF2000"/>
    <property type="match status" value="1"/>
</dbReference>
<name>A0A2S9JZX9_9HYPH</name>
<accession>A0A2S9JZX9</accession>
<dbReference type="InterPro" id="IPR023476">
    <property type="entry name" value="Pep_tRNA_hydro_II_dom_sf"/>
</dbReference>
<evidence type="ECO:0008006" key="3">
    <source>
        <dbReference type="Google" id="ProtNLM"/>
    </source>
</evidence>
<comment type="caution">
    <text evidence="1">The sequence shown here is derived from an EMBL/GenBank/DDBJ whole genome shotgun (WGS) entry which is preliminary data.</text>
</comment>
<dbReference type="RefSeq" id="WP_105733120.1">
    <property type="nucleotide sequence ID" value="NZ_PVBT01000001.1"/>
</dbReference>
<dbReference type="EMBL" id="PVBT01000001">
    <property type="protein sequence ID" value="PRD58898.1"/>
    <property type="molecule type" value="Genomic_DNA"/>
</dbReference>
<proteinExistence type="predicted"/>
<sequence length="135" mass="15206">MFDTKIAIVVRDDLATWQKLNVSSFLTSGLVAQFPGLIGDPYIDRAGYHYHPLPIQPLIVLTADQATLSTIHRRSLEREVKSCLYIEEMFSTGYDQANRAMFARFAPDDARVVGIALRAEKKIIDKITKGARMHP</sequence>
<dbReference type="SUPFAM" id="SSF102462">
    <property type="entry name" value="Peptidyl-tRNA hydrolase II"/>
    <property type="match status" value="1"/>
</dbReference>
<protein>
    <recommendedName>
        <fullName evidence="3">DUF2000 domain-containing protein</fullName>
    </recommendedName>
</protein>